<dbReference type="Ensembl" id="ENSAPET00000033104.1">
    <property type="protein sequence ID" value="ENSAPEP00000032246.1"/>
    <property type="gene ID" value="ENSAPEG00000022902.1"/>
</dbReference>
<evidence type="ECO:0008006" key="4">
    <source>
        <dbReference type="Google" id="ProtNLM"/>
    </source>
</evidence>
<sequence>MRCIKRTPDPETPESCQASSTTRFATESTESEVKRLRRQADISHGREDIKGKERKDKKNGEGGEHSERTRIRTKLPYPPQQCISLKRLLNVENSLAFGMEMLPIYSKSSPFFCSSSHRASQPSHTAASASSLSGSQAHKSSNQSHGPNLNFLPPIDKGLFVLLRDANLYCRKKTYTDAVSSLHTALQLTSKGQVLRDSQCADPEEIQLVISYIQAKLVVCYLRMKKSHRALEHAHRIFPKQTTFESKMSHFAAMLYEAQLLEKDICVMYTPYSGEPTAKDIDQAQEACMKQHPAFTDFIFTDPKGGHILPQTTHWLSAPAVPQYYLITLGFRRREDGVFLKSIYPDLCPKLSGLSPVCLVETYKKVLPILDLMQATKINVSVHVGSGLIEWLQYGSLLVKLGNHREHTVIMHRCQAQLATAPYLSQITTQQESTLLQALLTDIMDELGGWRSRTERVWNTMLKVKGEKLCACVSERDILSAEKLNLLHAQHTKNKTLIDFQWQQFLLNYFISATRPHVA</sequence>
<feature type="compositionally biased region" description="Low complexity" evidence="1">
    <location>
        <begin position="123"/>
        <end position="141"/>
    </location>
</feature>
<feature type="region of interest" description="Disordered" evidence="1">
    <location>
        <begin position="1"/>
        <end position="75"/>
    </location>
</feature>
<dbReference type="AlphaFoldDB" id="A0A3P8U5Z9"/>
<evidence type="ECO:0000256" key="1">
    <source>
        <dbReference type="SAM" id="MobiDB-lite"/>
    </source>
</evidence>
<dbReference type="PANTHER" id="PTHR47228:SF1">
    <property type="entry name" value="SPERMATOGENESIS-ASSOCIATED PROTEIN 16"/>
    <property type="match status" value="1"/>
</dbReference>
<organism evidence="2 3">
    <name type="scientific">Amphiprion percula</name>
    <name type="common">Orange clownfish</name>
    <name type="synonym">Lutjanus percula</name>
    <dbReference type="NCBI Taxonomy" id="161767"/>
    <lineage>
        <taxon>Eukaryota</taxon>
        <taxon>Metazoa</taxon>
        <taxon>Chordata</taxon>
        <taxon>Craniata</taxon>
        <taxon>Vertebrata</taxon>
        <taxon>Euteleostomi</taxon>
        <taxon>Actinopterygii</taxon>
        <taxon>Neopterygii</taxon>
        <taxon>Teleostei</taxon>
        <taxon>Neoteleostei</taxon>
        <taxon>Acanthomorphata</taxon>
        <taxon>Ovalentaria</taxon>
        <taxon>Pomacentridae</taxon>
        <taxon>Amphiprion</taxon>
    </lineage>
</organism>
<dbReference type="STRING" id="161767.ENSAPEP00000032246"/>
<dbReference type="GO" id="GO:0005794">
    <property type="term" value="C:Golgi apparatus"/>
    <property type="evidence" value="ECO:0007669"/>
    <property type="project" value="InterPro"/>
</dbReference>
<dbReference type="Pfam" id="PF15015">
    <property type="entry name" value="NYD-SP12_N"/>
    <property type="match status" value="2"/>
</dbReference>
<dbReference type="OMA" id="LIRLYWQ"/>
<name>A0A3P8U5Z9_AMPPE</name>
<dbReference type="Proteomes" id="UP000265080">
    <property type="component" value="Chromosome 2"/>
</dbReference>
<protein>
    <recommendedName>
        <fullName evidence="4">Spermatogenesis associated 16</fullName>
    </recommendedName>
</protein>
<feature type="compositionally biased region" description="Basic and acidic residues" evidence="1">
    <location>
        <begin position="31"/>
        <end position="70"/>
    </location>
</feature>
<keyword evidence="3" id="KW-1185">Reference proteome</keyword>
<reference evidence="2" key="2">
    <citation type="submission" date="2025-08" db="UniProtKB">
        <authorList>
            <consortium name="Ensembl"/>
        </authorList>
    </citation>
    <scope>IDENTIFICATION</scope>
</reference>
<feature type="region of interest" description="Disordered" evidence="1">
    <location>
        <begin position="123"/>
        <end position="149"/>
    </location>
</feature>
<accession>A0A3P8U5Z9</accession>
<reference evidence="2" key="3">
    <citation type="submission" date="2025-09" db="UniProtKB">
        <authorList>
            <consortium name="Ensembl"/>
        </authorList>
    </citation>
    <scope>IDENTIFICATION</scope>
</reference>
<evidence type="ECO:0000313" key="3">
    <source>
        <dbReference type="Proteomes" id="UP000265080"/>
    </source>
</evidence>
<dbReference type="GO" id="GO:0007283">
    <property type="term" value="P:spermatogenesis"/>
    <property type="evidence" value="ECO:0007669"/>
    <property type="project" value="InterPro"/>
</dbReference>
<evidence type="ECO:0000313" key="2">
    <source>
        <dbReference type="Ensembl" id="ENSAPEP00000032246.1"/>
    </source>
</evidence>
<proteinExistence type="predicted"/>
<dbReference type="InterPro" id="IPR029161">
    <property type="entry name" value="SPATA16"/>
</dbReference>
<dbReference type="PANTHER" id="PTHR47228">
    <property type="entry name" value="SPERMATOGENESIS-ASSOCIATED PROTEIN 16"/>
    <property type="match status" value="1"/>
</dbReference>
<reference evidence="2 3" key="1">
    <citation type="submission" date="2018-03" db="EMBL/GenBank/DDBJ databases">
        <title>Finding Nemo's genes: A chromosome-scale reference assembly of the genome of the orange clownfish Amphiprion percula.</title>
        <authorList>
            <person name="Lehmann R."/>
        </authorList>
    </citation>
    <scope>NUCLEOTIDE SEQUENCE</scope>
</reference>
<feature type="compositionally biased region" description="Polar residues" evidence="1">
    <location>
        <begin position="14"/>
        <end position="28"/>
    </location>
</feature>